<dbReference type="eggNOG" id="COG1277">
    <property type="taxonomic scope" value="Bacteria"/>
</dbReference>
<proteinExistence type="predicted"/>
<accession>A0A0R1Y3W7</accession>
<organism evidence="2 3">
    <name type="scientific">Agrilactobacillus composti DSM 18527 = JCM 14202</name>
    <dbReference type="NCBI Taxonomy" id="1423734"/>
    <lineage>
        <taxon>Bacteria</taxon>
        <taxon>Bacillati</taxon>
        <taxon>Bacillota</taxon>
        <taxon>Bacilli</taxon>
        <taxon>Lactobacillales</taxon>
        <taxon>Lactobacillaceae</taxon>
        <taxon>Agrilactobacillus</taxon>
    </lineage>
</organism>
<dbReference type="STRING" id="1423734.FC83_GL001962"/>
<sequence length="106" mass="11902">MTKLELKKIWRGKLPIYLFLGFVLLLFINHSAHSWSAYLVGKLGWITLIMGMMGFGVLSSWVFGREYQDETFKDLLALPISRNQIVGAKLIALISTEILLTLACAG</sequence>
<name>A0A0R1Y3W7_9LACO</name>
<gene>
    <name evidence="2" type="ORF">FC83_GL001962</name>
</gene>
<dbReference type="EMBL" id="AZGA01000020">
    <property type="protein sequence ID" value="KRM34825.1"/>
    <property type="molecule type" value="Genomic_DNA"/>
</dbReference>
<keyword evidence="1" id="KW-0472">Membrane</keyword>
<keyword evidence="1" id="KW-0812">Transmembrane</keyword>
<dbReference type="AlphaFoldDB" id="A0A0R1Y3W7"/>
<comment type="caution">
    <text evidence="2">The sequence shown here is derived from an EMBL/GenBank/DDBJ whole genome shotgun (WGS) entry which is preliminary data.</text>
</comment>
<feature type="transmembrane region" description="Helical" evidence="1">
    <location>
        <begin position="12"/>
        <end position="31"/>
    </location>
</feature>
<keyword evidence="1" id="KW-1133">Transmembrane helix</keyword>
<dbReference type="Pfam" id="PF12730">
    <property type="entry name" value="ABC2_membrane_4"/>
    <property type="match status" value="1"/>
</dbReference>
<dbReference type="Proteomes" id="UP000051236">
    <property type="component" value="Unassembled WGS sequence"/>
</dbReference>
<feature type="transmembrane region" description="Helical" evidence="1">
    <location>
        <begin position="43"/>
        <end position="63"/>
    </location>
</feature>
<dbReference type="PATRIC" id="fig|1423734.3.peg.1986"/>
<evidence type="ECO:0000256" key="1">
    <source>
        <dbReference type="SAM" id="Phobius"/>
    </source>
</evidence>
<evidence type="ECO:0000313" key="3">
    <source>
        <dbReference type="Proteomes" id="UP000051236"/>
    </source>
</evidence>
<evidence type="ECO:0000313" key="2">
    <source>
        <dbReference type="EMBL" id="KRM34825.1"/>
    </source>
</evidence>
<keyword evidence="3" id="KW-1185">Reference proteome</keyword>
<protein>
    <submittedName>
        <fullName evidence="2">Bacitracin ABC superfamily ATP binding cassette transporter, permease protein</fullName>
    </submittedName>
</protein>
<reference evidence="2 3" key="1">
    <citation type="journal article" date="2015" name="Genome Announc.">
        <title>Expanding the biotechnology potential of lactobacilli through comparative genomics of 213 strains and associated genera.</title>
        <authorList>
            <person name="Sun Z."/>
            <person name="Harris H.M."/>
            <person name="McCann A."/>
            <person name="Guo C."/>
            <person name="Argimon S."/>
            <person name="Zhang W."/>
            <person name="Yang X."/>
            <person name="Jeffery I.B."/>
            <person name="Cooney J.C."/>
            <person name="Kagawa T.F."/>
            <person name="Liu W."/>
            <person name="Song Y."/>
            <person name="Salvetti E."/>
            <person name="Wrobel A."/>
            <person name="Rasinkangas P."/>
            <person name="Parkhill J."/>
            <person name="Rea M.C."/>
            <person name="O'Sullivan O."/>
            <person name="Ritari J."/>
            <person name="Douillard F.P."/>
            <person name="Paul Ross R."/>
            <person name="Yang R."/>
            <person name="Briner A.E."/>
            <person name="Felis G.E."/>
            <person name="de Vos W.M."/>
            <person name="Barrangou R."/>
            <person name="Klaenhammer T.R."/>
            <person name="Caufield P.W."/>
            <person name="Cui Y."/>
            <person name="Zhang H."/>
            <person name="O'Toole P.W."/>
        </authorList>
    </citation>
    <scope>NUCLEOTIDE SEQUENCE [LARGE SCALE GENOMIC DNA]</scope>
    <source>
        <strain evidence="2 3">DSM 18527</strain>
    </source>
</reference>